<evidence type="ECO:0000313" key="1">
    <source>
        <dbReference type="EMBL" id="PKU79673.1"/>
    </source>
</evidence>
<reference evidence="1 2" key="1">
    <citation type="journal article" date="2016" name="Sci. Rep.">
        <title>The Dendrobium catenatum Lindl. genome sequence provides insights into polysaccharide synthase, floral development and adaptive evolution.</title>
        <authorList>
            <person name="Zhang G.Q."/>
            <person name="Xu Q."/>
            <person name="Bian C."/>
            <person name="Tsai W.C."/>
            <person name="Yeh C.M."/>
            <person name="Liu K.W."/>
            <person name="Yoshida K."/>
            <person name="Zhang L.S."/>
            <person name="Chang S.B."/>
            <person name="Chen F."/>
            <person name="Shi Y."/>
            <person name="Su Y.Y."/>
            <person name="Zhang Y.Q."/>
            <person name="Chen L.J."/>
            <person name="Yin Y."/>
            <person name="Lin M."/>
            <person name="Huang H."/>
            <person name="Deng H."/>
            <person name="Wang Z.W."/>
            <person name="Zhu S.L."/>
            <person name="Zhao X."/>
            <person name="Deng C."/>
            <person name="Niu S.C."/>
            <person name="Huang J."/>
            <person name="Wang M."/>
            <person name="Liu G.H."/>
            <person name="Yang H.J."/>
            <person name="Xiao X.J."/>
            <person name="Hsiao Y.Y."/>
            <person name="Wu W.L."/>
            <person name="Chen Y.Y."/>
            <person name="Mitsuda N."/>
            <person name="Ohme-Takagi M."/>
            <person name="Luo Y.B."/>
            <person name="Van de Peer Y."/>
            <person name="Liu Z.J."/>
        </authorList>
    </citation>
    <scope>NUCLEOTIDE SEQUENCE [LARGE SCALE GENOMIC DNA]</scope>
    <source>
        <tissue evidence="1">The whole plant</tissue>
    </source>
</reference>
<evidence type="ECO:0000313" key="2">
    <source>
        <dbReference type="Proteomes" id="UP000233837"/>
    </source>
</evidence>
<dbReference type="Proteomes" id="UP000233837">
    <property type="component" value="Unassembled WGS sequence"/>
</dbReference>
<dbReference type="EMBL" id="KZ502428">
    <property type="protein sequence ID" value="PKU79673.1"/>
    <property type="molecule type" value="Genomic_DNA"/>
</dbReference>
<reference evidence="1 2" key="2">
    <citation type="journal article" date="2017" name="Nature">
        <title>The Apostasia genome and the evolution of orchids.</title>
        <authorList>
            <person name="Zhang G.Q."/>
            <person name="Liu K.W."/>
            <person name="Li Z."/>
            <person name="Lohaus R."/>
            <person name="Hsiao Y.Y."/>
            <person name="Niu S.C."/>
            <person name="Wang J.Y."/>
            <person name="Lin Y.C."/>
            <person name="Xu Q."/>
            <person name="Chen L.J."/>
            <person name="Yoshida K."/>
            <person name="Fujiwara S."/>
            <person name="Wang Z.W."/>
            <person name="Zhang Y.Q."/>
            <person name="Mitsuda N."/>
            <person name="Wang M."/>
            <person name="Liu G.H."/>
            <person name="Pecoraro L."/>
            <person name="Huang H.X."/>
            <person name="Xiao X.J."/>
            <person name="Lin M."/>
            <person name="Wu X.Y."/>
            <person name="Wu W.L."/>
            <person name="Chen Y.Y."/>
            <person name="Chang S.B."/>
            <person name="Sakamoto S."/>
            <person name="Ohme-Takagi M."/>
            <person name="Yagi M."/>
            <person name="Zeng S.J."/>
            <person name="Shen C.Y."/>
            <person name="Yeh C.M."/>
            <person name="Luo Y.B."/>
            <person name="Tsai W.C."/>
            <person name="Van de Peer Y."/>
            <person name="Liu Z.J."/>
        </authorList>
    </citation>
    <scope>NUCLEOTIDE SEQUENCE [LARGE SCALE GENOMIC DNA]</scope>
    <source>
        <tissue evidence="1">The whole plant</tissue>
    </source>
</reference>
<protein>
    <submittedName>
        <fullName evidence="1">Uncharacterized protein</fullName>
    </submittedName>
</protein>
<gene>
    <name evidence="1" type="ORF">MA16_Dca026248</name>
</gene>
<keyword evidence="2" id="KW-1185">Reference proteome</keyword>
<proteinExistence type="predicted"/>
<accession>A0A2I0WVK5</accession>
<organism evidence="1 2">
    <name type="scientific">Dendrobium catenatum</name>
    <dbReference type="NCBI Taxonomy" id="906689"/>
    <lineage>
        <taxon>Eukaryota</taxon>
        <taxon>Viridiplantae</taxon>
        <taxon>Streptophyta</taxon>
        <taxon>Embryophyta</taxon>
        <taxon>Tracheophyta</taxon>
        <taxon>Spermatophyta</taxon>
        <taxon>Magnoliopsida</taxon>
        <taxon>Liliopsida</taxon>
        <taxon>Asparagales</taxon>
        <taxon>Orchidaceae</taxon>
        <taxon>Epidendroideae</taxon>
        <taxon>Malaxideae</taxon>
        <taxon>Dendrobiinae</taxon>
        <taxon>Dendrobium</taxon>
    </lineage>
</organism>
<dbReference type="AlphaFoldDB" id="A0A2I0WVK5"/>
<sequence>MQSFITQKLDKKSLVILPKEDLKHVEERVPAMDDSSKNVMKHTLSSVEISISKRPTKGCKIVTNWRQSSITMH</sequence>
<name>A0A2I0WVK5_9ASPA</name>